<dbReference type="KEGG" id="mcn:Mcup_0941"/>
<reference evidence="1 2" key="1">
    <citation type="journal article" date="2011" name="J. Bacteriol.">
        <title>Complete genome sequence of Metallosphaera cuprina, a metal sulfide-oxidizing archaeon from a hot spring.</title>
        <authorList>
            <person name="Liu L.J."/>
            <person name="You X.Y."/>
            <person name="Zheng H."/>
            <person name="Wang S."/>
            <person name="Jiang C.Y."/>
            <person name="Liu S.J."/>
        </authorList>
    </citation>
    <scope>NUCLEOTIDE SEQUENCE [LARGE SCALE GENOMIC DNA]</scope>
    <source>
        <strain evidence="1 2">Ar-4</strain>
    </source>
</reference>
<dbReference type="HOGENOM" id="CLU_3057089_0_0_2"/>
<evidence type="ECO:0000313" key="1">
    <source>
        <dbReference type="EMBL" id="AEB95046.1"/>
    </source>
</evidence>
<name>F4G2J8_METCR</name>
<proteinExistence type="predicted"/>
<dbReference type="AlphaFoldDB" id="F4G2J8"/>
<sequence length="53" mass="5753">MKGTKATGRVSDRSLPIKEKIMAIKRTIPKLSLNGKLKNGMTPTIESISAANR</sequence>
<organism evidence="1 2">
    <name type="scientific">Metallosphaera cuprina (strain Ar-4)</name>
    <dbReference type="NCBI Taxonomy" id="1006006"/>
    <lineage>
        <taxon>Archaea</taxon>
        <taxon>Thermoproteota</taxon>
        <taxon>Thermoprotei</taxon>
        <taxon>Sulfolobales</taxon>
        <taxon>Sulfolobaceae</taxon>
        <taxon>Metallosphaera</taxon>
    </lineage>
</organism>
<evidence type="ECO:0000313" key="2">
    <source>
        <dbReference type="Proteomes" id="UP000007812"/>
    </source>
</evidence>
<dbReference type="EMBL" id="CP002656">
    <property type="protein sequence ID" value="AEB95046.1"/>
    <property type="molecule type" value="Genomic_DNA"/>
</dbReference>
<accession>F4G2J8</accession>
<dbReference type="Proteomes" id="UP000007812">
    <property type="component" value="Chromosome"/>
</dbReference>
<keyword evidence="2" id="KW-1185">Reference proteome</keyword>
<gene>
    <name evidence="1" type="ordered locus">Mcup_0941</name>
</gene>
<protein>
    <submittedName>
        <fullName evidence="1">Uncharacterized protein</fullName>
    </submittedName>
</protein>